<feature type="domain" description="DUF4283" evidence="1">
    <location>
        <begin position="78"/>
        <end position="160"/>
    </location>
</feature>
<name>A0A9D4AIS2_9ROSI</name>
<dbReference type="Proteomes" id="UP000828251">
    <property type="component" value="Unassembled WGS sequence"/>
</dbReference>
<keyword evidence="3" id="KW-1185">Reference proteome</keyword>
<feature type="non-terminal residue" evidence="2">
    <location>
        <position position="230"/>
    </location>
</feature>
<protein>
    <recommendedName>
        <fullName evidence="1">DUF4283 domain-containing protein</fullName>
    </recommendedName>
</protein>
<organism evidence="2 3">
    <name type="scientific">Gossypium stocksii</name>
    <dbReference type="NCBI Taxonomy" id="47602"/>
    <lineage>
        <taxon>Eukaryota</taxon>
        <taxon>Viridiplantae</taxon>
        <taxon>Streptophyta</taxon>
        <taxon>Embryophyta</taxon>
        <taxon>Tracheophyta</taxon>
        <taxon>Spermatophyta</taxon>
        <taxon>Magnoliopsida</taxon>
        <taxon>eudicotyledons</taxon>
        <taxon>Gunneridae</taxon>
        <taxon>Pentapetalae</taxon>
        <taxon>rosids</taxon>
        <taxon>malvids</taxon>
        <taxon>Malvales</taxon>
        <taxon>Malvaceae</taxon>
        <taxon>Malvoideae</taxon>
        <taxon>Gossypium</taxon>
    </lineage>
</organism>
<dbReference type="AlphaFoldDB" id="A0A9D4AIS2"/>
<dbReference type="PANTHER" id="PTHR31286:SF153">
    <property type="entry name" value="DUF4283 DOMAIN PROTEIN"/>
    <property type="match status" value="1"/>
</dbReference>
<accession>A0A9D4AIS2</accession>
<comment type="caution">
    <text evidence="2">The sequence shown here is derived from an EMBL/GenBank/DDBJ whole genome shotgun (WGS) entry which is preliminary data.</text>
</comment>
<evidence type="ECO:0000259" key="1">
    <source>
        <dbReference type="Pfam" id="PF14111"/>
    </source>
</evidence>
<evidence type="ECO:0000313" key="2">
    <source>
        <dbReference type="EMBL" id="KAH1122464.1"/>
    </source>
</evidence>
<gene>
    <name evidence="2" type="ORF">J1N35_005624</name>
</gene>
<dbReference type="InterPro" id="IPR040256">
    <property type="entry name" value="At4g02000-like"/>
</dbReference>
<dbReference type="OrthoDB" id="1750606at2759"/>
<dbReference type="EMBL" id="JAIQCV010000002">
    <property type="protein sequence ID" value="KAH1122464.1"/>
    <property type="molecule type" value="Genomic_DNA"/>
</dbReference>
<reference evidence="2 3" key="1">
    <citation type="journal article" date="2021" name="Plant Biotechnol. J.">
        <title>Multi-omics assisted identification of the key and species-specific regulatory components of drought-tolerant mechanisms in Gossypium stocksii.</title>
        <authorList>
            <person name="Yu D."/>
            <person name="Ke L."/>
            <person name="Zhang D."/>
            <person name="Wu Y."/>
            <person name="Sun Y."/>
            <person name="Mei J."/>
            <person name="Sun J."/>
            <person name="Sun Y."/>
        </authorList>
    </citation>
    <scope>NUCLEOTIDE SEQUENCE [LARGE SCALE GENOMIC DNA]</scope>
    <source>
        <strain evidence="3">cv. E1</strain>
        <tissue evidence="2">Leaf</tissue>
    </source>
</reference>
<dbReference type="PANTHER" id="PTHR31286">
    <property type="entry name" value="GLYCINE-RICH CELL WALL STRUCTURAL PROTEIN 1.8-LIKE"/>
    <property type="match status" value="1"/>
</dbReference>
<sequence>MGEFSGECINSSKYKGEENYHEDFDCAVCIRGSTFIIFTIGQFSDRSSSMERNLVALSLDDEEEENMHIQKEPDSGMEEDELCLVGCFLTRSVIYFPAMRSTMTNLWHPVKGVQISDLRENRFLFRFYHRMDLERVLKGSTWTFNNHLSMLHHLRDGEDPLKVPLISVNFWVQIHEVPLRFFSKALGRQIGDFLENFLKYDGSNMGKRVRNYLRIRVQLDVRQPLRRKKK</sequence>
<proteinExistence type="predicted"/>
<evidence type="ECO:0000313" key="3">
    <source>
        <dbReference type="Proteomes" id="UP000828251"/>
    </source>
</evidence>
<dbReference type="Pfam" id="PF14111">
    <property type="entry name" value="DUF4283"/>
    <property type="match status" value="1"/>
</dbReference>
<dbReference type="InterPro" id="IPR025558">
    <property type="entry name" value="DUF4283"/>
</dbReference>